<dbReference type="CDD" id="cd11010">
    <property type="entry name" value="S1-P1_nuclease"/>
    <property type="match status" value="1"/>
</dbReference>
<dbReference type="GO" id="GO:0003676">
    <property type="term" value="F:nucleic acid binding"/>
    <property type="evidence" value="ECO:0007669"/>
    <property type="project" value="InterPro"/>
</dbReference>
<evidence type="ECO:0000256" key="4">
    <source>
        <dbReference type="ARBA" id="ARBA00022801"/>
    </source>
</evidence>
<dbReference type="EMBL" id="CP042476">
    <property type="protein sequence ID" value="QED37639.1"/>
    <property type="molecule type" value="Genomic_DNA"/>
</dbReference>
<proteinExistence type="predicted"/>
<dbReference type="GO" id="GO:0004519">
    <property type="term" value="F:endonuclease activity"/>
    <property type="evidence" value="ECO:0007669"/>
    <property type="project" value="UniProtKB-KW"/>
</dbReference>
<evidence type="ECO:0000256" key="5">
    <source>
        <dbReference type="ARBA" id="ARBA00023157"/>
    </source>
</evidence>
<organism evidence="8 9">
    <name type="scientific">Antarcticibacterium arcticum</name>
    <dbReference type="NCBI Taxonomy" id="2585771"/>
    <lineage>
        <taxon>Bacteria</taxon>
        <taxon>Pseudomonadati</taxon>
        <taxon>Bacteroidota</taxon>
        <taxon>Flavobacteriia</taxon>
        <taxon>Flavobacteriales</taxon>
        <taxon>Flavobacteriaceae</taxon>
        <taxon>Antarcticibacterium</taxon>
    </lineage>
</organism>
<evidence type="ECO:0000256" key="1">
    <source>
        <dbReference type="ARBA" id="ARBA00022722"/>
    </source>
</evidence>
<evidence type="ECO:0000313" key="8">
    <source>
        <dbReference type="EMBL" id="QED37639.1"/>
    </source>
</evidence>
<accession>A0A5B8YP43</accession>
<dbReference type="OrthoDB" id="267579at2"/>
<dbReference type="Gene3D" id="1.10.575.10">
    <property type="entry name" value="P1 Nuclease"/>
    <property type="match status" value="1"/>
</dbReference>
<gene>
    <name evidence="8" type="ORF">FK178_07820</name>
</gene>
<feature type="chain" id="PRO_5022740839" evidence="7">
    <location>
        <begin position="23"/>
        <end position="261"/>
    </location>
</feature>
<dbReference type="GO" id="GO:0006308">
    <property type="term" value="P:DNA catabolic process"/>
    <property type="evidence" value="ECO:0007669"/>
    <property type="project" value="InterPro"/>
</dbReference>
<keyword evidence="1" id="KW-0540">Nuclease</keyword>
<reference evidence="8 9" key="1">
    <citation type="submission" date="2019-08" db="EMBL/GenBank/DDBJ databases">
        <title>Antarcticibacterium arcticum sp. nov., a bacterium isolated from marine sediment of the Canadian Beaufort Sea.</title>
        <authorList>
            <person name="Lee Y.M."/>
            <person name="Baek K."/>
            <person name="Lee D.-H."/>
            <person name="Shin S.C."/>
            <person name="Jin Y.K."/>
            <person name="Park Y."/>
        </authorList>
    </citation>
    <scope>NUCLEOTIDE SEQUENCE [LARGE SCALE GENOMIC DNA]</scope>
    <source>
        <strain evidence="8 9">PAMC 28998</strain>
    </source>
</reference>
<keyword evidence="9" id="KW-1185">Reference proteome</keyword>
<name>A0A5B8YP43_9FLAO</name>
<evidence type="ECO:0000256" key="6">
    <source>
        <dbReference type="ARBA" id="ARBA00023180"/>
    </source>
</evidence>
<dbReference type="InterPro" id="IPR008947">
    <property type="entry name" value="PLipase_C/P1_nuclease_dom_sf"/>
</dbReference>
<dbReference type="KEGG" id="anp:FK178_07820"/>
<protein>
    <submittedName>
        <fullName evidence="8">S1/P1 nuclease</fullName>
    </submittedName>
</protein>
<evidence type="ECO:0000313" key="9">
    <source>
        <dbReference type="Proteomes" id="UP000321954"/>
    </source>
</evidence>
<keyword evidence="2" id="KW-0479">Metal-binding</keyword>
<keyword evidence="4" id="KW-0378">Hydrolase</keyword>
<dbReference type="PANTHER" id="PTHR33146">
    <property type="entry name" value="ENDONUCLEASE 4"/>
    <property type="match status" value="1"/>
</dbReference>
<keyword evidence="7" id="KW-0732">Signal</keyword>
<dbReference type="SUPFAM" id="SSF48537">
    <property type="entry name" value="Phospholipase C/P1 nuclease"/>
    <property type="match status" value="1"/>
</dbReference>
<dbReference type="Pfam" id="PF02265">
    <property type="entry name" value="S1-P1_nuclease"/>
    <property type="match status" value="1"/>
</dbReference>
<dbReference type="InterPro" id="IPR003154">
    <property type="entry name" value="S1/P1nuclease"/>
</dbReference>
<dbReference type="PANTHER" id="PTHR33146:SF26">
    <property type="entry name" value="ENDONUCLEASE 4"/>
    <property type="match status" value="1"/>
</dbReference>
<evidence type="ECO:0000256" key="2">
    <source>
        <dbReference type="ARBA" id="ARBA00022723"/>
    </source>
</evidence>
<keyword evidence="3" id="KW-0255">Endonuclease</keyword>
<dbReference type="GO" id="GO:0016788">
    <property type="term" value="F:hydrolase activity, acting on ester bonds"/>
    <property type="evidence" value="ECO:0007669"/>
    <property type="project" value="InterPro"/>
</dbReference>
<dbReference type="Proteomes" id="UP000321954">
    <property type="component" value="Chromosome"/>
</dbReference>
<dbReference type="GO" id="GO:0046872">
    <property type="term" value="F:metal ion binding"/>
    <property type="evidence" value="ECO:0007669"/>
    <property type="project" value="UniProtKB-KW"/>
</dbReference>
<keyword evidence="5" id="KW-1015">Disulfide bond</keyword>
<dbReference type="AlphaFoldDB" id="A0A5B8YP43"/>
<feature type="signal peptide" evidence="7">
    <location>
        <begin position="1"/>
        <end position="22"/>
    </location>
</feature>
<evidence type="ECO:0000256" key="7">
    <source>
        <dbReference type="SAM" id="SignalP"/>
    </source>
</evidence>
<evidence type="ECO:0000256" key="3">
    <source>
        <dbReference type="ARBA" id="ARBA00022759"/>
    </source>
</evidence>
<keyword evidence="6" id="KW-0325">Glycoprotein</keyword>
<dbReference type="RefSeq" id="WP_146833166.1">
    <property type="nucleotide sequence ID" value="NZ_CP042476.1"/>
</dbReference>
<sequence length="261" mass="29728">MIKNILFSFVFLFSLISGQAADAEWGQTGHRATGEIAQNHLSKKAKKAIGKLLNGQSLAIVSTYGDDIKSDPAYRKYGTWHYVNMEPGETTYNPATANPEGDILMALKKCKAVLQDPKASREEKEFYLKMLVHFMGDLHQPFHVGRGEDKGGNDLQVRWFNEGTNMHRLWDSDMINSYQMSYTELAANTRKLSNLQKQQIAAGTFEDWMYESKELATRAYASAEVGEKLGYRYMYDWFPVVQDQLQKGGIRLAKVLNEIYK</sequence>